<dbReference type="PRINTS" id="PR00371">
    <property type="entry name" value="FPNCR"/>
</dbReference>
<evidence type="ECO:0000256" key="9">
    <source>
        <dbReference type="ARBA" id="ARBA00047776"/>
    </source>
</evidence>
<keyword evidence="7" id="KW-0521">NADP</keyword>
<protein>
    <recommendedName>
        <fullName evidence="3">ferredoxin--NADP(+) reductase</fullName>
        <ecNumber evidence="3">1.18.1.2</ecNumber>
    </recommendedName>
</protein>
<evidence type="ECO:0000256" key="1">
    <source>
        <dbReference type="ARBA" id="ARBA00001974"/>
    </source>
</evidence>
<dbReference type="InterPro" id="IPR017927">
    <property type="entry name" value="FAD-bd_FR_type"/>
</dbReference>
<dbReference type="CDD" id="cd06195">
    <property type="entry name" value="FNR1"/>
    <property type="match status" value="1"/>
</dbReference>
<comment type="cofactor">
    <cofactor evidence="1">
        <name>FAD</name>
        <dbReference type="ChEBI" id="CHEBI:57692"/>
    </cofactor>
</comment>
<keyword evidence="8" id="KW-0560">Oxidoreductase</keyword>
<comment type="catalytic activity">
    <reaction evidence="9">
        <text>2 reduced [2Fe-2S]-[ferredoxin] + NADP(+) + H(+) = 2 oxidized [2Fe-2S]-[ferredoxin] + NADPH</text>
        <dbReference type="Rhea" id="RHEA:20125"/>
        <dbReference type="Rhea" id="RHEA-COMP:10000"/>
        <dbReference type="Rhea" id="RHEA-COMP:10001"/>
        <dbReference type="ChEBI" id="CHEBI:15378"/>
        <dbReference type="ChEBI" id="CHEBI:33737"/>
        <dbReference type="ChEBI" id="CHEBI:33738"/>
        <dbReference type="ChEBI" id="CHEBI:57783"/>
        <dbReference type="ChEBI" id="CHEBI:58349"/>
        <dbReference type="EC" id="1.18.1.2"/>
    </reaction>
</comment>
<dbReference type="InterPro" id="IPR001433">
    <property type="entry name" value="OxRdtase_FAD/NAD-bd"/>
</dbReference>
<dbReference type="SUPFAM" id="SSF52343">
    <property type="entry name" value="Ferredoxin reductase-like, C-terminal NADP-linked domain"/>
    <property type="match status" value="1"/>
</dbReference>
<dbReference type="RefSeq" id="WP_252165512.1">
    <property type="nucleotide sequence ID" value="NZ_CP084930.1"/>
</dbReference>
<keyword evidence="5" id="KW-0547">Nucleotide-binding</keyword>
<evidence type="ECO:0000313" key="11">
    <source>
        <dbReference type="EMBL" id="USI71699.1"/>
    </source>
</evidence>
<dbReference type="InterPro" id="IPR008333">
    <property type="entry name" value="Cbr1-like_FAD-bd_dom"/>
</dbReference>
<evidence type="ECO:0000313" key="12">
    <source>
        <dbReference type="Proteomes" id="UP001056937"/>
    </source>
</evidence>
<dbReference type="InterPro" id="IPR051930">
    <property type="entry name" value="FNR_type-1"/>
</dbReference>
<dbReference type="EMBL" id="CP084930">
    <property type="protein sequence ID" value="USI71699.1"/>
    <property type="molecule type" value="Genomic_DNA"/>
</dbReference>
<evidence type="ECO:0000256" key="7">
    <source>
        <dbReference type="ARBA" id="ARBA00022857"/>
    </source>
</evidence>
<dbReference type="Gene3D" id="2.40.30.10">
    <property type="entry name" value="Translation factors"/>
    <property type="match status" value="1"/>
</dbReference>
<dbReference type="InterPro" id="IPR039261">
    <property type="entry name" value="FNR_nucleotide-bd"/>
</dbReference>
<gene>
    <name evidence="11" type="ORF">LHA26_10205</name>
</gene>
<keyword evidence="12" id="KW-1185">Reference proteome</keyword>
<sequence length="267" mass="29186">MSDRTGEAQTLAPSAALSVETVVRVHHWNEHLFSFAITRPASFRFRSGEFVMIGLPDGQRPLLRAYSIASPAYAEELDFLSIKVPDGPLTSRLQKIQPGDPLFLGRKPTGTLVADALLPGKRLFLLSTGTGLAPFLSVARDPDIYDMFDEIVLVHSVRRVSDLAFRDELEARLAEDPLVGEVAAEKLRYLPTVTREPFHTQGRIGALIDDGTLFAGGPGFDAATDRIMMCGSMDMIRDFAARFDALGFEEGSNAKPGAYVIERAFVG</sequence>
<dbReference type="EC" id="1.18.1.2" evidence="3"/>
<evidence type="ECO:0000256" key="5">
    <source>
        <dbReference type="ARBA" id="ARBA00022741"/>
    </source>
</evidence>
<dbReference type="SUPFAM" id="SSF63380">
    <property type="entry name" value="Riboflavin synthase domain-like"/>
    <property type="match status" value="1"/>
</dbReference>
<dbReference type="Pfam" id="PF00175">
    <property type="entry name" value="NAD_binding_1"/>
    <property type="match status" value="1"/>
</dbReference>
<dbReference type="PANTHER" id="PTHR47878">
    <property type="entry name" value="OXIDOREDUCTASE FAD/NAD(P)-BINDING DOMAIN PROTEIN"/>
    <property type="match status" value="1"/>
</dbReference>
<dbReference type="Gene3D" id="3.40.50.80">
    <property type="entry name" value="Nucleotide-binding domain of ferredoxin-NADP reductase (FNR) module"/>
    <property type="match status" value="1"/>
</dbReference>
<dbReference type="Proteomes" id="UP001056937">
    <property type="component" value="Chromosome 1"/>
</dbReference>
<evidence type="ECO:0000256" key="6">
    <source>
        <dbReference type="ARBA" id="ARBA00022827"/>
    </source>
</evidence>
<name>A0ABY4X487_9SPHN</name>
<evidence type="ECO:0000259" key="10">
    <source>
        <dbReference type="PROSITE" id="PS51384"/>
    </source>
</evidence>
<organism evidence="11 12">
    <name type="scientific">Sphingomonas morindae</name>
    <dbReference type="NCBI Taxonomy" id="1541170"/>
    <lineage>
        <taxon>Bacteria</taxon>
        <taxon>Pseudomonadati</taxon>
        <taxon>Pseudomonadota</taxon>
        <taxon>Alphaproteobacteria</taxon>
        <taxon>Sphingomonadales</taxon>
        <taxon>Sphingomonadaceae</taxon>
        <taxon>Sphingomonas</taxon>
    </lineage>
</organism>
<dbReference type="InterPro" id="IPR001709">
    <property type="entry name" value="Flavoprot_Pyr_Nucl_cyt_Rdtase"/>
</dbReference>
<feature type="domain" description="FAD-binding FR-type" evidence="10">
    <location>
        <begin position="15"/>
        <end position="115"/>
    </location>
</feature>
<comment type="similarity">
    <text evidence="2">Belongs to the ferredoxin--NADP reductase type 1 family.</text>
</comment>
<keyword evidence="6" id="KW-0274">FAD</keyword>
<dbReference type="PANTHER" id="PTHR47878:SF1">
    <property type="entry name" value="FLAVODOXIN_FERREDOXIN--NADP REDUCTASE"/>
    <property type="match status" value="1"/>
</dbReference>
<proteinExistence type="inferred from homology"/>
<evidence type="ECO:0000256" key="8">
    <source>
        <dbReference type="ARBA" id="ARBA00023002"/>
    </source>
</evidence>
<dbReference type="InterPro" id="IPR033892">
    <property type="entry name" value="FNR_bac"/>
</dbReference>
<keyword evidence="4" id="KW-0285">Flavoprotein</keyword>
<dbReference type="InterPro" id="IPR017938">
    <property type="entry name" value="Riboflavin_synthase-like_b-brl"/>
</dbReference>
<dbReference type="PROSITE" id="PS51384">
    <property type="entry name" value="FAD_FR"/>
    <property type="match status" value="1"/>
</dbReference>
<evidence type="ECO:0000256" key="3">
    <source>
        <dbReference type="ARBA" id="ARBA00013223"/>
    </source>
</evidence>
<dbReference type="Pfam" id="PF00970">
    <property type="entry name" value="FAD_binding_6"/>
    <property type="match status" value="1"/>
</dbReference>
<evidence type="ECO:0000256" key="4">
    <source>
        <dbReference type="ARBA" id="ARBA00022630"/>
    </source>
</evidence>
<accession>A0ABY4X487</accession>
<reference evidence="11" key="1">
    <citation type="journal article" date="2022" name="Toxins">
        <title>Genomic Analysis of Sphingopyxis sp. USTB-05 for Biodegrading Cyanobacterial Hepatotoxins.</title>
        <authorList>
            <person name="Liu C."/>
            <person name="Xu Q."/>
            <person name="Zhao Z."/>
            <person name="Zhang H."/>
            <person name="Liu X."/>
            <person name="Yin C."/>
            <person name="Liu Y."/>
            <person name="Yan H."/>
        </authorList>
    </citation>
    <scope>NUCLEOTIDE SEQUENCE</scope>
    <source>
        <strain evidence="11">NBD5</strain>
    </source>
</reference>
<evidence type="ECO:0000256" key="2">
    <source>
        <dbReference type="ARBA" id="ARBA00008312"/>
    </source>
</evidence>